<dbReference type="AlphaFoldDB" id="A0A3A2ZJG8"/>
<keyword evidence="1" id="KW-0812">Transmembrane</keyword>
<dbReference type="PANTHER" id="PTHR38118">
    <property type="entry name" value="ANCHORED CELL WALL PROTEIN 11-RELATED"/>
    <property type="match status" value="1"/>
</dbReference>
<protein>
    <recommendedName>
        <fullName evidence="3">DUF7707 domain-containing protein</fullName>
    </recommendedName>
</protein>
<dbReference type="OrthoDB" id="2439692at2759"/>
<dbReference type="STRING" id="2070753.A0A3A2ZJG8"/>
<feature type="domain" description="DUF7707" evidence="3">
    <location>
        <begin position="21"/>
        <end position="125"/>
    </location>
</feature>
<evidence type="ECO:0000256" key="1">
    <source>
        <dbReference type="SAM" id="Phobius"/>
    </source>
</evidence>
<keyword evidence="5" id="KW-1185">Reference proteome</keyword>
<proteinExistence type="predicted"/>
<gene>
    <name evidence="4" type="ORF">PHISCL_04493</name>
</gene>
<dbReference type="EMBL" id="MVGC01000132">
    <property type="protein sequence ID" value="RJE23186.1"/>
    <property type="molecule type" value="Genomic_DNA"/>
</dbReference>
<dbReference type="Proteomes" id="UP000266188">
    <property type="component" value="Unassembled WGS sequence"/>
</dbReference>
<dbReference type="Pfam" id="PF24808">
    <property type="entry name" value="DUF7707"/>
    <property type="match status" value="1"/>
</dbReference>
<sequence>MKLFQSLIASAFLLSLAGSQSIDPSSVDDGTRAQWCESQTSACPLLCLQVPGASDNPKSNTCNSKTLAYTCICNNGMSPNASQYSQTIPYFICTEQNNQCVKNCNGAQNCQSDCRTKNPCGAQNPERVNTTATAPTTATSTTPPTDVVYTGFGSASTGDPKAGASPMTMSIEMGRVYGLFIVIGGIFAGFTVFL</sequence>
<feature type="transmembrane region" description="Helical" evidence="1">
    <location>
        <begin position="176"/>
        <end position="193"/>
    </location>
</feature>
<evidence type="ECO:0000256" key="2">
    <source>
        <dbReference type="SAM" id="SignalP"/>
    </source>
</evidence>
<dbReference type="PANTHER" id="PTHR38118:SF2">
    <property type="entry name" value="CDP-ALCOHOL PHOSPHATIDYLTRANSFERASE PROTEIN"/>
    <property type="match status" value="1"/>
</dbReference>
<keyword evidence="1" id="KW-1133">Transmembrane helix</keyword>
<name>A0A3A2ZJG8_9EURO</name>
<feature type="chain" id="PRO_5017382427" description="DUF7707 domain-containing protein" evidence="2">
    <location>
        <begin position="20"/>
        <end position="194"/>
    </location>
</feature>
<evidence type="ECO:0000313" key="5">
    <source>
        <dbReference type="Proteomes" id="UP000266188"/>
    </source>
</evidence>
<evidence type="ECO:0000313" key="4">
    <source>
        <dbReference type="EMBL" id="RJE23186.1"/>
    </source>
</evidence>
<comment type="caution">
    <text evidence="4">The sequence shown here is derived from an EMBL/GenBank/DDBJ whole genome shotgun (WGS) entry which is preliminary data.</text>
</comment>
<dbReference type="InterPro" id="IPR056124">
    <property type="entry name" value="DUF7707"/>
</dbReference>
<keyword evidence="2" id="KW-0732">Signal</keyword>
<feature type="signal peptide" evidence="2">
    <location>
        <begin position="1"/>
        <end position="19"/>
    </location>
</feature>
<evidence type="ECO:0000259" key="3">
    <source>
        <dbReference type="Pfam" id="PF24808"/>
    </source>
</evidence>
<reference evidence="5" key="1">
    <citation type="submission" date="2017-02" db="EMBL/GenBank/DDBJ databases">
        <authorList>
            <person name="Tafer H."/>
            <person name="Lopandic K."/>
        </authorList>
    </citation>
    <scope>NUCLEOTIDE SEQUENCE [LARGE SCALE GENOMIC DNA]</scope>
    <source>
        <strain evidence="5">CBS 366.77</strain>
    </source>
</reference>
<accession>A0A3A2ZJG8</accession>
<organism evidence="4 5">
    <name type="scientific">Aspergillus sclerotialis</name>
    <dbReference type="NCBI Taxonomy" id="2070753"/>
    <lineage>
        <taxon>Eukaryota</taxon>
        <taxon>Fungi</taxon>
        <taxon>Dikarya</taxon>
        <taxon>Ascomycota</taxon>
        <taxon>Pezizomycotina</taxon>
        <taxon>Eurotiomycetes</taxon>
        <taxon>Eurotiomycetidae</taxon>
        <taxon>Eurotiales</taxon>
        <taxon>Aspergillaceae</taxon>
        <taxon>Aspergillus</taxon>
        <taxon>Aspergillus subgen. Polypaecilum</taxon>
    </lineage>
</organism>
<keyword evidence="1" id="KW-0472">Membrane</keyword>